<proteinExistence type="predicted"/>
<dbReference type="PATRIC" id="fig|106634.4.peg.1512"/>
<dbReference type="AlphaFoldDB" id="A0A0G3G8S4"/>
<evidence type="ECO:0000313" key="8">
    <source>
        <dbReference type="EMBL" id="AKJ95201.1"/>
    </source>
</evidence>
<dbReference type="EMBL" id="CP011367">
    <property type="protein sequence ID" value="AKJ95201.1"/>
    <property type="molecule type" value="Genomic_DNA"/>
</dbReference>
<feature type="transmembrane region" description="Helical" evidence="6">
    <location>
        <begin position="133"/>
        <end position="159"/>
    </location>
</feature>
<feature type="transmembrane region" description="Helical" evidence="6">
    <location>
        <begin position="76"/>
        <end position="94"/>
    </location>
</feature>
<evidence type="ECO:0000313" key="9">
    <source>
        <dbReference type="Proteomes" id="UP000064201"/>
    </source>
</evidence>
<dbReference type="Pfam" id="PF01740">
    <property type="entry name" value="STAS"/>
    <property type="match status" value="1"/>
</dbReference>
<feature type="transmembrane region" description="Helical" evidence="6">
    <location>
        <begin position="100"/>
        <end position="121"/>
    </location>
</feature>
<dbReference type="InterPro" id="IPR036513">
    <property type="entry name" value="STAS_dom_sf"/>
</dbReference>
<dbReference type="RefSeq" id="WP_047251234.1">
    <property type="nucleotide sequence ID" value="NZ_CP011367.1"/>
</dbReference>
<evidence type="ECO:0000256" key="2">
    <source>
        <dbReference type="ARBA" id="ARBA00022692"/>
    </source>
</evidence>
<gene>
    <name evidence="8" type="ORF">TVD_07415</name>
</gene>
<protein>
    <submittedName>
        <fullName evidence="8">DNA repair protein</fullName>
    </submittedName>
</protein>
<name>A0A0G3G8S4_9GAMM</name>
<dbReference type="GO" id="GO:0055085">
    <property type="term" value="P:transmembrane transport"/>
    <property type="evidence" value="ECO:0007669"/>
    <property type="project" value="InterPro"/>
</dbReference>
<dbReference type="InterPro" id="IPR011547">
    <property type="entry name" value="SLC26A/SulP_dom"/>
</dbReference>
<evidence type="ECO:0000256" key="4">
    <source>
        <dbReference type="ARBA" id="ARBA00023136"/>
    </source>
</evidence>
<organism evidence="8 9">
    <name type="scientific">Thioalkalivibrio versutus</name>
    <dbReference type="NCBI Taxonomy" id="106634"/>
    <lineage>
        <taxon>Bacteria</taxon>
        <taxon>Pseudomonadati</taxon>
        <taxon>Pseudomonadota</taxon>
        <taxon>Gammaproteobacteria</taxon>
        <taxon>Chromatiales</taxon>
        <taxon>Ectothiorhodospiraceae</taxon>
        <taxon>Thioalkalivibrio</taxon>
    </lineage>
</organism>
<dbReference type="KEGG" id="tvr:TVD_07415"/>
<comment type="subcellular location">
    <subcellularLocation>
        <location evidence="1">Membrane</location>
        <topology evidence="1">Multi-pass membrane protein</topology>
    </subcellularLocation>
</comment>
<dbReference type="PROSITE" id="PS50801">
    <property type="entry name" value="STAS"/>
    <property type="match status" value="1"/>
</dbReference>
<sequence length="690" mass="74038">MNSILLRVFPFLSWRPTKQTLNADLIAGISVALVLIPQSMAYAQLAGLPPVYGLYASLLPVMVAALWGSSNQLATGPVAVVSLLTASALIPLAAEGSSEFVMLAIALAFIVGLVQLMLGLFKLGALVSFISHPVIVGFTNAAAIIIALSQLNKILGVPIDTSGHFMLGLWGVMTELGSVHWPTLAFGVGAIGLMVLMKRFVPKIPGVLVAVVVAILVSWAIGYEQKAETSLQQIAPAQVLTLAQSIESDGRRLADLDEQIRRLEAELQEQEGAEAVRLRHEADQLRLQRDELRPELAGMREEIRDITLRRVPGENDQPARFIADDHLTDAERARADRAAWRIERVGADTVHLNGGGAVVGNVPQGLPGFSIPDITFGTFTTLLTTAFVIALVGFTEAIAIAKAMAARTGQRLDPSKELMGQGLANIAGGFTQGYPVSGSFSRSAVNLNSGAKTGLSSVFTAVLIGLALLFLTPLIYHLPQAVLAAIIMMAVAGLVNFKAIKHAWVANKHDGAAAVVTFVATLAMAPNLDYGILTGAGLAIVLYLYRTMKPRVSELARYEDGTLREAQRYGLETNEKVGIMRFDGSLYFANVPYFEDAVLDLLARHPQSKYLIVVGKGINEIDASGEEVIHQLVHRLKARGITLVFAGVKAQIMEVMQRTGLDDIIGKDNIFKSTDHAVKTVSEKVGEPIK</sequence>
<dbReference type="Proteomes" id="UP000064201">
    <property type="component" value="Chromosome"/>
</dbReference>
<feature type="transmembrane region" description="Helical" evidence="6">
    <location>
        <begin position="458"/>
        <end position="476"/>
    </location>
</feature>
<reference evidence="8 9" key="1">
    <citation type="submission" date="2015-04" db="EMBL/GenBank/DDBJ databases">
        <title>Complete Sequence for the Genome of the Thioalkalivibrio versutus D301.</title>
        <authorList>
            <person name="Mu T."/>
            <person name="Zhou J."/>
            <person name="Xu X."/>
        </authorList>
    </citation>
    <scope>NUCLEOTIDE SEQUENCE [LARGE SCALE GENOMIC DNA]</scope>
    <source>
        <strain evidence="8 9">D301</strain>
    </source>
</reference>
<feature type="transmembrane region" description="Helical" evidence="6">
    <location>
        <begin position="21"/>
        <end position="40"/>
    </location>
</feature>
<dbReference type="GO" id="GO:0016020">
    <property type="term" value="C:membrane"/>
    <property type="evidence" value="ECO:0007669"/>
    <property type="project" value="UniProtKB-SubCell"/>
</dbReference>
<keyword evidence="4 6" id="KW-0472">Membrane</keyword>
<feature type="transmembrane region" description="Helical" evidence="6">
    <location>
        <begin position="379"/>
        <end position="401"/>
    </location>
</feature>
<feature type="transmembrane region" description="Helical" evidence="6">
    <location>
        <begin position="482"/>
        <end position="500"/>
    </location>
</feature>
<dbReference type="PANTHER" id="PTHR11814">
    <property type="entry name" value="SULFATE TRANSPORTER"/>
    <property type="match status" value="1"/>
</dbReference>
<evidence type="ECO:0000256" key="6">
    <source>
        <dbReference type="SAM" id="Phobius"/>
    </source>
</evidence>
<dbReference type="OrthoDB" id="9769739at2"/>
<feature type="transmembrane region" description="Helical" evidence="6">
    <location>
        <begin position="512"/>
        <end position="545"/>
    </location>
</feature>
<dbReference type="SUPFAM" id="SSF52091">
    <property type="entry name" value="SpoIIaa-like"/>
    <property type="match status" value="1"/>
</dbReference>
<evidence type="ECO:0000259" key="7">
    <source>
        <dbReference type="PROSITE" id="PS50801"/>
    </source>
</evidence>
<evidence type="ECO:0000256" key="3">
    <source>
        <dbReference type="ARBA" id="ARBA00022989"/>
    </source>
</evidence>
<dbReference type="Gene3D" id="3.30.750.24">
    <property type="entry name" value="STAS domain"/>
    <property type="match status" value="1"/>
</dbReference>
<feature type="transmembrane region" description="Helical" evidence="6">
    <location>
        <begin position="204"/>
        <end position="223"/>
    </location>
</feature>
<feature type="transmembrane region" description="Helical" evidence="6">
    <location>
        <begin position="179"/>
        <end position="197"/>
    </location>
</feature>
<dbReference type="CDD" id="cd07042">
    <property type="entry name" value="STAS_SulP_like_sulfate_transporter"/>
    <property type="match status" value="1"/>
</dbReference>
<evidence type="ECO:0000256" key="1">
    <source>
        <dbReference type="ARBA" id="ARBA00004141"/>
    </source>
</evidence>
<keyword evidence="2 6" id="KW-0812">Transmembrane</keyword>
<keyword evidence="5" id="KW-0175">Coiled coil</keyword>
<feature type="coiled-coil region" evidence="5">
    <location>
        <begin position="246"/>
        <end position="273"/>
    </location>
</feature>
<dbReference type="InterPro" id="IPR002645">
    <property type="entry name" value="STAS_dom"/>
</dbReference>
<keyword evidence="3 6" id="KW-1133">Transmembrane helix</keyword>
<accession>A0A0G3G8S4</accession>
<keyword evidence="9" id="KW-1185">Reference proteome</keyword>
<dbReference type="Pfam" id="PF00916">
    <property type="entry name" value="Sulfate_transp"/>
    <property type="match status" value="2"/>
</dbReference>
<evidence type="ECO:0000256" key="5">
    <source>
        <dbReference type="SAM" id="Coils"/>
    </source>
</evidence>
<dbReference type="InterPro" id="IPR001902">
    <property type="entry name" value="SLC26A/SulP_fam"/>
</dbReference>
<feature type="domain" description="STAS" evidence="7">
    <location>
        <begin position="567"/>
        <end position="681"/>
    </location>
</feature>
<feature type="transmembrane region" description="Helical" evidence="6">
    <location>
        <begin position="52"/>
        <end position="69"/>
    </location>
</feature>
<dbReference type="STRING" id="106634.TVD_07415"/>